<feature type="active site" description="Nucleophile" evidence="8">
    <location>
        <position position="338"/>
    </location>
</feature>
<dbReference type="PROSITE" id="PS51274">
    <property type="entry name" value="GATASE_COBBQ"/>
    <property type="match status" value="1"/>
</dbReference>
<feature type="site" description="Increases nucleophilicity of active site Cys" evidence="8">
    <location>
        <position position="441"/>
    </location>
</feature>
<comment type="similarity">
    <text evidence="8">Belongs to the CobB/CbiA family.</text>
</comment>
<protein>
    <recommendedName>
        <fullName evidence="8">Cobyrinate a,c-diamide synthase</fullName>
        <ecNumber evidence="8">6.3.5.11</ecNumber>
    </recommendedName>
    <alternativeName>
        <fullName evidence="8">Cobyrinic acid a,c-diamide synthetase</fullName>
    </alternativeName>
</protein>
<dbReference type="CDD" id="cd03130">
    <property type="entry name" value="GATase1_CobB"/>
    <property type="match status" value="1"/>
</dbReference>
<keyword evidence="5 8" id="KW-0067">ATP-binding</keyword>
<dbReference type="EC" id="6.3.5.11" evidence="8"/>
<reference evidence="11 12" key="1">
    <citation type="submission" date="2021-02" db="EMBL/GenBank/DDBJ databases">
        <title>Complete genome of Desulfoluna sp. strain ASN36.</title>
        <authorList>
            <person name="Takahashi A."/>
            <person name="Kojima H."/>
            <person name="Fukui M."/>
        </authorList>
    </citation>
    <scope>NUCLEOTIDE SEQUENCE [LARGE SCALE GENOMIC DNA]</scope>
    <source>
        <strain evidence="11 12">ASN36</strain>
    </source>
</reference>
<evidence type="ECO:0000256" key="3">
    <source>
        <dbReference type="ARBA" id="ARBA00022598"/>
    </source>
</evidence>
<sequence length="469" mass="50716">MSSRVNHNKTGFLIGGTMSGSGKTTLSLGIMAALKRRGLAVAPFKVGPDYIDPGHHRRVTGRYSRNLDGWMLTKEYCRDAFFTTMADADVAVVEGVMGLYDGFSGTDESGSSAQMAKWLGLPVILVVNAASMARSAAALVTGFQNFDLELDFLGVVFNNIGSKSHLNYLTEALSAHSDLPCLGGIPRDEALRIPERHLGLVTDEEHLLSGKETDHLADTVEAHINLDLLLERAGEIIAPAETADVRAETESPELKIGVAMDSAFCFYYPDNFEALERAGATLVPFSPVDDETLPEGLNGLYFGGGYPELFAEKLSANKGVRKAVKEASESGMPIYGECGGLMYLSEAITDFDGNRREMTGCLSLETEMQSKRSALGYREITLKEGSLLGPSGTTIRGHEFHYSKPVGDPSCETIYRVTPRIDRTLPDEGYVSGNTLGSYVHLHFGSSAGVGEAFVAQCRNYKKQPPATR</sequence>
<accession>A0ABN6EW48</accession>
<proteinExistence type="inferred from homology"/>
<comment type="domain">
    <text evidence="8">Comprises of two domains. The C-terminal domain contains the binding site for glutamine and catalyzes the hydrolysis of this substrate to glutamate and ammonia. The N-terminal domain is anticipated to bind ATP and cobyrinate and catalyzes the ultimate synthesis of the diamide product. The ammonia produced via the glutaminase domain is probably translocated to the adjacent domain via a molecular tunnel, where it reacts with an activated intermediate.</text>
</comment>
<dbReference type="PANTHER" id="PTHR43873">
    <property type="entry name" value="COBYRINATE A,C-DIAMIDE SYNTHASE"/>
    <property type="match status" value="1"/>
</dbReference>
<evidence type="ECO:0000256" key="7">
    <source>
        <dbReference type="ARBA" id="ARBA00022962"/>
    </source>
</evidence>
<dbReference type="HAMAP" id="MF_00027">
    <property type="entry name" value="CobB_CbiA"/>
    <property type="match status" value="1"/>
</dbReference>
<dbReference type="NCBIfam" id="NF002204">
    <property type="entry name" value="PRK01077.1"/>
    <property type="match status" value="1"/>
</dbReference>
<dbReference type="SUPFAM" id="SSF52540">
    <property type="entry name" value="P-loop containing nucleoside triphosphate hydrolases"/>
    <property type="match status" value="1"/>
</dbReference>
<dbReference type="NCBIfam" id="TIGR00379">
    <property type="entry name" value="cobB"/>
    <property type="match status" value="1"/>
</dbReference>
<keyword evidence="3 8" id="KW-0436">Ligase</keyword>
<organism evidence="11 12">
    <name type="scientific">Desulfoluna limicola</name>
    <dbReference type="NCBI Taxonomy" id="2810562"/>
    <lineage>
        <taxon>Bacteria</taxon>
        <taxon>Pseudomonadati</taxon>
        <taxon>Thermodesulfobacteriota</taxon>
        <taxon>Desulfobacteria</taxon>
        <taxon>Desulfobacterales</taxon>
        <taxon>Desulfolunaceae</taxon>
        <taxon>Desulfoluna</taxon>
    </lineage>
</organism>
<evidence type="ECO:0000313" key="12">
    <source>
        <dbReference type="Proteomes" id="UP001320148"/>
    </source>
</evidence>
<comment type="function">
    <text evidence="8">Catalyzes the ATP-dependent amidation of the two carboxylate groups at positions a and c of cobyrinate, using either L-glutamine or ammonia as the nitrogen source.</text>
</comment>
<evidence type="ECO:0000256" key="1">
    <source>
        <dbReference type="ARBA" id="ARBA00001946"/>
    </source>
</evidence>
<dbReference type="InterPro" id="IPR004484">
    <property type="entry name" value="CbiA/CobB_synth"/>
</dbReference>
<dbReference type="Proteomes" id="UP001320148">
    <property type="component" value="Chromosome"/>
</dbReference>
<name>A0ABN6EW48_9BACT</name>
<evidence type="ECO:0000256" key="8">
    <source>
        <dbReference type="HAMAP-Rule" id="MF_00027"/>
    </source>
</evidence>
<evidence type="ECO:0000256" key="4">
    <source>
        <dbReference type="ARBA" id="ARBA00022741"/>
    </source>
</evidence>
<keyword evidence="2 8" id="KW-0169">Cobalamin biosynthesis</keyword>
<evidence type="ECO:0000256" key="5">
    <source>
        <dbReference type="ARBA" id="ARBA00022840"/>
    </source>
</evidence>
<keyword evidence="6 8" id="KW-0460">Magnesium</keyword>
<feature type="domain" description="CobQ/CobB/MinD/ParA nucleotide binding" evidence="9">
    <location>
        <begin position="14"/>
        <end position="198"/>
    </location>
</feature>
<evidence type="ECO:0000313" key="11">
    <source>
        <dbReference type="EMBL" id="BCS94564.1"/>
    </source>
</evidence>
<evidence type="ECO:0000259" key="9">
    <source>
        <dbReference type="Pfam" id="PF01656"/>
    </source>
</evidence>
<dbReference type="SUPFAM" id="SSF52317">
    <property type="entry name" value="Class I glutamine amidotransferase-like"/>
    <property type="match status" value="1"/>
</dbReference>
<keyword evidence="7 8" id="KW-0315">Glutamine amidotransferase</keyword>
<dbReference type="Pfam" id="PF07685">
    <property type="entry name" value="GATase_3"/>
    <property type="match status" value="1"/>
</dbReference>
<evidence type="ECO:0000256" key="6">
    <source>
        <dbReference type="ARBA" id="ARBA00022842"/>
    </source>
</evidence>
<keyword evidence="4 8" id="KW-0547">Nucleotide-binding</keyword>
<evidence type="ECO:0000259" key="10">
    <source>
        <dbReference type="Pfam" id="PF07685"/>
    </source>
</evidence>
<dbReference type="InterPro" id="IPR027417">
    <property type="entry name" value="P-loop_NTPase"/>
</dbReference>
<dbReference type="Pfam" id="PF01656">
    <property type="entry name" value="CbiA"/>
    <property type="match status" value="1"/>
</dbReference>
<dbReference type="EMBL" id="AP024488">
    <property type="protein sequence ID" value="BCS94564.1"/>
    <property type="molecule type" value="Genomic_DNA"/>
</dbReference>
<keyword evidence="12" id="KW-1185">Reference proteome</keyword>
<comment type="pathway">
    <text evidence="8">Cofactor biosynthesis; adenosylcobalamin biosynthesis; cob(II)yrinate a,c-diamide from sirohydrochlorin (anaerobic route): step 10/10.</text>
</comment>
<feature type="domain" description="CobB/CobQ-like glutamine amidotransferase" evidence="10">
    <location>
        <begin position="255"/>
        <end position="447"/>
    </location>
</feature>
<dbReference type="InterPro" id="IPR011698">
    <property type="entry name" value="GATase_3"/>
</dbReference>
<dbReference type="InterPro" id="IPR002586">
    <property type="entry name" value="CobQ/CobB/MinD/ParA_Nub-bd_dom"/>
</dbReference>
<dbReference type="PANTHER" id="PTHR43873:SF1">
    <property type="entry name" value="COBYRINATE A,C-DIAMIDE SYNTHASE"/>
    <property type="match status" value="1"/>
</dbReference>
<dbReference type="Gene3D" id="3.40.50.880">
    <property type="match status" value="1"/>
</dbReference>
<comment type="cofactor">
    <cofactor evidence="1 8">
        <name>Mg(2+)</name>
        <dbReference type="ChEBI" id="CHEBI:18420"/>
    </cofactor>
</comment>
<dbReference type="Gene3D" id="3.40.50.300">
    <property type="entry name" value="P-loop containing nucleotide triphosphate hydrolases"/>
    <property type="match status" value="2"/>
</dbReference>
<gene>
    <name evidence="8 11" type="primary">cbiA</name>
    <name evidence="11" type="ORF">DSLASN_01960</name>
</gene>
<dbReference type="InterPro" id="IPR029062">
    <property type="entry name" value="Class_I_gatase-like"/>
</dbReference>
<comment type="catalytic activity">
    <reaction evidence="8">
        <text>cob(II)yrinate + 2 L-glutamine + 2 ATP + 2 H2O = cob(II)yrinate a,c diamide + 2 L-glutamate + 2 ADP + 2 phosphate + 2 H(+)</text>
        <dbReference type="Rhea" id="RHEA:26289"/>
        <dbReference type="ChEBI" id="CHEBI:15377"/>
        <dbReference type="ChEBI" id="CHEBI:15378"/>
        <dbReference type="ChEBI" id="CHEBI:29985"/>
        <dbReference type="ChEBI" id="CHEBI:30616"/>
        <dbReference type="ChEBI" id="CHEBI:43474"/>
        <dbReference type="ChEBI" id="CHEBI:58359"/>
        <dbReference type="ChEBI" id="CHEBI:58537"/>
        <dbReference type="ChEBI" id="CHEBI:58894"/>
        <dbReference type="ChEBI" id="CHEBI:456216"/>
        <dbReference type="EC" id="6.3.5.11"/>
    </reaction>
</comment>
<evidence type="ECO:0000256" key="2">
    <source>
        <dbReference type="ARBA" id="ARBA00022573"/>
    </source>
</evidence>
<comment type="miscellaneous">
    <text evidence="8">The a and c carboxylates of cobyrinate are activated for nucleophilic attack via formation of a phosphorylated intermediate by ATP. CbiA catalyzes first the amidation of the c-carboxylate, and then that of the a-carboxylate.</text>
</comment>
<dbReference type="CDD" id="cd05388">
    <property type="entry name" value="CobB_N"/>
    <property type="match status" value="1"/>
</dbReference>